<comment type="similarity">
    <text evidence="1">Belongs to the IF-3 family.</text>
</comment>
<keyword evidence="2 7" id="KW-0396">Initiation factor</keyword>
<dbReference type="InterPro" id="IPR036788">
    <property type="entry name" value="T_IF-3_C_sf"/>
</dbReference>
<name>A0A6N3BE22_9CLOT</name>
<dbReference type="PANTHER" id="PTHR10938">
    <property type="entry name" value="TRANSLATION INITIATION FACTOR IF-3"/>
    <property type="match status" value="1"/>
</dbReference>
<dbReference type="InterPro" id="IPR001288">
    <property type="entry name" value="Translation_initiation_fac_3"/>
</dbReference>
<gene>
    <name evidence="7" type="primary">infC</name>
    <name evidence="7" type="ORF">CTLFYP3_01254</name>
</gene>
<dbReference type="PANTHER" id="PTHR10938:SF0">
    <property type="entry name" value="TRANSLATION INITIATION FACTOR IF-3, MITOCHONDRIAL"/>
    <property type="match status" value="1"/>
</dbReference>
<reference evidence="7" key="1">
    <citation type="submission" date="2019-11" db="EMBL/GenBank/DDBJ databases">
        <authorList>
            <person name="Feng L."/>
        </authorList>
    </citation>
    <scope>NUCLEOTIDE SEQUENCE</scope>
    <source>
        <strain evidence="7">CTertiumLFYP3</strain>
    </source>
</reference>
<evidence type="ECO:0000259" key="6">
    <source>
        <dbReference type="Pfam" id="PF05198"/>
    </source>
</evidence>
<evidence type="ECO:0000256" key="1">
    <source>
        <dbReference type="ARBA" id="ARBA00005439"/>
    </source>
</evidence>
<dbReference type="AlphaFoldDB" id="A0A6N3BE22"/>
<dbReference type="GO" id="GO:0005829">
    <property type="term" value="C:cytosol"/>
    <property type="evidence" value="ECO:0007669"/>
    <property type="project" value="TreeGrafter"/>
</dbReference>
<evidence type="ECO:0000313" key="7">
    <source>
        <dbReference type="EMBL" id="VYU01394.1"/>
    </source>
</evidence>
<dbReference type="Gene3D" id="3.30.110.10">
    <property type="entry name" value="Translation initiation factor 3 (IF-3), C-terminal domain"/>
    <property type="match status" value="1"/>
</dbReference>
<dbReference type="NCBIfam" id="TIGR00168">
    <property type="entry name" value="infC"/>
    <property type="match status" value="1"/>
</dbReference>
<evidence type="ECO:0000259" key="5">
    <source>
        <dbReference type="Pfam" id="PF00707"/>
    </source>
</evidence>
<dbReference type="GO" id="GO:0032790">
    <property type="term" value="P:ribosome disassembly"/>
    <property type="evidence" value="ECO:0007669"/>
    <property type="project" value="TreeGrafter"/>
</dbReference>
<dbReference type="GO" id="GO:0003743">
    <property type="term" value="F:translation initiation factor activity"/>
    <property type="evidence" value="ECO:0007669"/>
    <property type="project" value="UniProtKB-UniRule"/>
</dbReference>
<protein>
    <recommendedName>
        <fullName evidence="4">Translation initiation factor IF-3</fullName>
    </recommendedName>
</protein>
<dbReference type="FunFam" id="3.30.110.10:FF:000001">
    <property type="entry name" value="Translation initiation factor IF-3"/>
    <property type="match status" value="1"/>
</dbReference>
<proteinExistence type="inferred from homology"/>
<feature type="domain" description="Translation initiation factor 3 C-terminal" evidence="5">
    <location>
        <begin position="48"/>
        <end position="132"/>
    </location>
</feature>
<keyword evidence="3" id="KW-0648">Protein biosynthesis</keyword>
<accession>A0A6N3BE22</accession>
<evidence type="ECO:0000256" key="4">
    <source>
        <dbReference type="NCBIfam" id="TIGR00168"/>
    </source>
</evidence>
<dbReference type="GO" id="GO:0043022">
    <property type="term" value="F:ribosome binding"/>
    <property type="evidence" value="ECO:0007669"/>
    <property type="project" value="TreeGrafter"/>
</dbReference>
<dbReference type="Gene3D" id="3.10.20.80">
    <property type="entry name" value="Translation initiation factor 3 (IF-3), N-terminal domain"/>
    <property type="match status" value="1"/>
</dbReference>
<dbReference type="InterPro" id="IPR019814">
    <property type="entry name" value="Translation_initiation_fac_3_N"/>
</dbReference>
<dbReference type="InterPro" id="IPR019815">
    <property type="entry name" value="Translation_initiation_fac_3_C"/>
</dbReference>
<evidence type="ECO:0000256" key="2">
    <source>
        <dbReference type="ARBA" id="ARBA00022540"/>
    </source>
</evidence>
<feature type="domain" description="Translation initiation factor 3 N-terminal" evidence="6">
    <location>
        <begin position="1"/>
        <end position="40"/>
    </location>
</feature>
<dbReference type="GO" id="GO:0016020">
    <property type="term" value="C:membrane"/>
    <property type="evidence" value="ECO:0007669"/>
    <property type="project" value="TreeGrafter"/>
</dbReference>
<dbReference type="EMBL" id="CACRTO010000013">
    <property type="protein sequence ID" value="VYU01394.1"/>
    <property type="molecule type" value="Genomic_DNA"/>
</dbReference>
<evidence type="ECO:0000256" key="3">
    <source>
        <dbReference type="ARBA" id="ARBA00022917"/>
    </source>
</evidence>
<dbReference type="SUPFAM" id="SSF54364">
    <property type="entry name" value="Translation initiation factor IF3, N-terminal domain"/>
    <property type="match status" value="1"/>
</dbReference>
<dbReference type="Pfam" id="PF05198">
    <property type="entry name" value="IF3_N"/>
    <property type="match status" value="1"/>
</dbReference>
<sequence>MAYEKELDLVMISPNANPPVCKIMDLGKYIYEQSKKEKEAKKKQKVTTLKEIRCSLTIEENDIAIKAKNARKFLLDGDKVKITVRFKGREAQLGHIGQRILENFVSKLEDVCVVEKPAKHEGRNMTMVVGPKKA</sequence>
<organism evidence="7">
    <name type="scientific">Clostridium tertium</name>
    <dbReference type="NCBI Taxonomy" id="1559"/>
    <lineage>
        <taxon>Bacteria</taxon>
        <taxon>Bacillati</taxon>
        <taxon>Bacillota</taxon>
        <taxon>Clostridia</taxon>
        <taxon>Eubacteriales</taxon>
        <taxon>Clostridiaceae</taxon>
        <taxon>Clostridium</taxon>
    </lineage>
</organism>
<dbReference type="InterPro" id="IPR036787">
    <property type="entry name" value="T_IF-3_N_sf"/>
</dbReference>
<dbReference type="Pfam" id="PF00707">
    <property type="entry name" value="IF3_C"/>
    <property type="match status" value="1"/>
</dbReference>
<dbReference type="SUPFAM" id="SSF55200">
    <property type="entry name" value="Translation initiation factor IF3, C-terminal domain"/>
    <property type="match status" value="1"/>
</dbReference>